<evidence type="ECO:0000313" key="2">
    <source>
        <dbReference type="EMBL" id="MEJ5195825.1"/>
    </source>
</evidence>
<feature type="transmembrane region" description="Helical" evidence="1">
    <location>
        <begin position="12"/>
        <end position="33"/>
    </location>
</feature>
<feature type="transmembrane region" description="Helical" evidence="1">
    <location>
        <begin position="54"/>
        <end position="74"/>
    </location>
</feature>
<evidence type="ECO:0000256" key="1">
    <source>
        <dbReference type="SAM" id="Phobius"/>
    </source>
</evidence>
<dbReference type="AlphaFoldDB" id="A0AB35Y8Y4"/>
<feature type="transmembrane region" description="Helical" evidence="1">
    <location>
        <begin position="86"/>
        <end position="104"/>
    </location>
</feature>
<dbReference type="EMBL" id="JBBFGL010000005">
    <property type="protein sequence ID" value="MEJ5195825.1"/>
    <property type="molecule type" value="Genomic_DNA"/>
</dbReference>
<keyword evidence="1" id="KW-0812">Transmembrane</keyword>
<name>A0AB35Y8Y4_9FIRM</name>
<sequence>MFNALLENLTNIGWAMLIFLCAYLANVAFSLWYNIKIRKEDFDREKLIASGLKILVFVVGLTLLCTAITALPIFANEVGWAIPDEYTDIFADLVIIGAVLLVSCKYIKEAFTKFVAILNTGSVENVENVSEPEATNAGKAQIGFMAGNGGNENE</sequence>
<evidence type="ECO:0000313" key="3">
    <source>
        <dbReference type="Proteomes" id="UP001373196"/>
    </source>
</evidence>
<evidence type="ECO:0008006" key="4">
    <source>
        <dbReference type="Google" id="ProtNLM"/>
    </source>
</evidence>
<dbReference type="RefSeq" id="WP_339395294.1">
    <property type="nucleotide sequence ID" value="NZ_JBBFGL010000005.1"/>
</dbReference>
<keyword evidence="1" id="KW-1133">Transmembrane helix</keyword>
<protein>
    <recommendedName>
        <fullName evidence="4">Holin</fullName>
    </recommendedName>
</protein>
<accession>A0AB35Y8Y4</accession>
<dbReference type="Proteomes" id="UP001373196">
    <property type="component" value="Unassembled WGS sequence"/>
</dbReference>
<comment type="caution">
    <text evidence="2">The sequence shown here is derived from an EMBL/GenBank/DDBJ whole genome shotgun (WGS) entry which is preliminary data.</text>
</comment>
<keyword evidence="1" id="KW-0472">Membrane</keyword>
<organism evidence="2 3">
    <name type="scientific">Faecalibacterium wellingii</name>
    <dbReference type="NCBI Taxonomy" id="2929491"/>
    <lineage>
        <taxon>Bacteria</taxon>
        <taxon>Bacillati</taxon>
        <taxon>Bacillota</taxon>
        <taxon>Clostridia</taxon>
        <taxon>Eubacteriales</taxon>
        <taxon>Oscillospiraceae</taxon>
        <taxon>Faecalibacterium</taxon>
    </lineage>
</organism>
<reference evidence="2" key="1">
    <citation type="submission" date="2024-03" db="EMBL/GenBank/DDBJ databases">
        <authorList>
            <person name="Plomp N."/>
            <person name="Harmsen H.J."/>
        </authorList>
    </citation>
    <scope>NUCLEOTIDE SEQUENCE</scope>
    <source>
        <strain evidence="2">HTF-128</strain>
    </source>
</reference>
<gene>
    <name evidence="2" type="ORF">WF834_06465</name>
</gene>
<proteinExistence type="predicted"/>